<feature type="compositionally biased region" description="Acidic residues" evidence="1">
    <location>
        <begin position="143"/>
        <end position="157"/>
    </location>
</feature>
<keyword evidence="3" id="KW-1185">Reference proteome</keyword>
<sequence length="243" mass="27921">MYRNNLSSYAQDSRRSSKVFNDTPAYQQRLTSQLDRIAQLKIELVPYLNSNEKQRAVSGALKTIKSLVEQLLEHGEVSNRTVQAIDEYICALSNLNQITPLKQSHKRTSSFQMPEYGIFQDRISNLSPSVSTKSMYEVHPTSQDDEDDDDDSEFEDEEKSHLHLPVDQPQLKQLAIGQSRTSLPFNRTSPGLPYINTPTRLPYHQHLLNQQTPEFPEFKRNVSRFDTARSGKQLSIRPSMRPI</sequence>
<evidence type="ECO:0008006" key="4">
    <source>
        <dbReference type="Google" id="ProtNLM"/>
    </source>
</evidence>
<accession>A0ABP0EB86</accession>
<reference evidence="2 3" key="1">
    <citation type="submission" date="2024-01" db="EMBL/GenBank/DDBJ databases">
        <authorList>
            <consortium name="Genoscope - CEA"/>
            <person name="William W."/>
        </authorList>
    </citation>
    <scope>NUCLEOTIDE SEQUENCE [LARGE SCALE GENOMIC DNA]</scope>
    <source>
        <strain evidence="2 3">29B2s-10</strain>
    </source>
</reference>
<feature type="region of interest" description="Disordered" evidence="1">
    <location>
        <begin position="1"/>
        <end position="21"/>
    </location>
</feature>
<evidence type="ECO:0000256" key="1">
    <source>
        <dbReference type="SAM" id="MobiDB-lite"/>
    </source>
</evidence>
<gene>
    <name evidence="2" type="ORF">CAAN4_D10968</name>
</gene>
<protein>
    <recommendedName>
        <fullName evidence="4">BHLH domain-containing protein</fullName>
    </recommendedName>
</protein>
<evidence type="ECO:0000313" key="2">
    <source>
        <dbReference type="EMBL" id="CAK7904769.1"/>
    </source>
</evidence>
<dbReference type="EMBL" id="OZ004256">
    <property type="protein sequence ID" value="CAK7904769.1"/>
    <property type="molecule type" value="Genomic_DNA"/>
</dbReference>
<proteinExistence type="predicted"/>
<name>A0ABP0EB86_9ASCO</name>
<organism evidence="2 3">
    <name type="scientific">[Candida] anglica</name>
    <dbReference type="NCBI Taxonomy" id="148631"/>
    <lineage>
        <taxon>Eukaryota</taxon>
        <taxon>Fungi</taxon>
        <taxon>Dikarya</taxon>
        <taxon>Ascomycota</taxon>
        <taxon>Saccharomycotina</taxon>
        <taxon>Pichiomycetes</taxon>
        <taxon>Debaryomycetaceae</taxon>
        <taxon>Kurtzmaniella</taxon>
    </lineage>
</organism>
<dbReference type="Proteomes" id="UP001497600">
    <property type="component" value="Chromosome D"/>
</dbReference>
<feature type="compositionally biased region" description="Polar residues" evidence="1">
    <location>
        <begin position="1"/>
        <end position="11"/>
    </location>
</feature>
<evidence type="ECO:0000313" key="3">
    <source>
        <dbReference type="Proteomes" id="UP001497600"/>
    </source>
</evidence>
<feature type="region of interest" description="Disordered" evidence="1">
    <location>
        <begin position="130"/>
        <end position="161"/>
    </location>
</feature>